<dbReference type="PANTHER" id="PTHR12526">
    <property type="entry name" value="GLYCOSYLTRANSFERASE"/>
    <property type="match status" value="1"/>
</dbReference>
<dbReference type="SUPFAM" id="SSF53756">
    <property type="entry name" value="UDP-Glycosyltransferase/glycogen phosphorylase"/>
    <property type="match status" value="1"/>
</dbReference>
<keyword evidence="4" id="KW-1185">Reference proteome</keyword>
<evidence type="ECO:0000313" key="3">
    <source>
        <dbReference type="EMBL" id="MCL6285617.1"/>
    </source>
</evidence>
<reference evidence="3" key="1">
    <citation type="submission" date="2022-05" db="EMBL/GenBank/DDBJ databases">
        <authorList>
            <person name="Park J.-S."/>
        </authorList>
    </citation>
    <scope>NUCLEOTIDE SEQUENCE</scope>
    <source>
        <strain evidence="3">2012CJ41-6</strain>
    </source>
</reference>
<dbReference type="EC" id="2.4.-.-" evidence="3"/>
<comment type="caution">
    <text evidence="3">The sequence shown here is derived from an EMBL/GenBank/DDBJ whole genome shotgun (WGS) entry which is preliminary data.</text>
</comment>
<keyword evidence="3" id="KW-0328">Glycosyltransferase</keyword>
<name>A0ABT0Q874_9RHOB</name>
<evidence type="ECO:0000259" key="2">
    <source>
        <dbReference type="Pfam" id="PF00535"/>
    </source>
</evidence>
<dbReference type="Gene3D" id="3.40.50.2000">
    <property type="entry name" value="Glycogen Phosphorylase B"/>
    <property type="match status" value="1"/>
</dbReference>
<feature type="domain" description="Glycosyl transferase family 1" evidence="1">
    <location>
        <begin position="733"/>
        <end position="806"/>
    </location>
</feature>
<dbReference type="InterPro" id="IPR001173">
    <property type="entry name" value="Glyco_trans_2-like"/>
</dbReference>
<evidence type="ECO:0000313" key="4">
    <source>
        <dbReference type="Proteomes" id="UP001203880"/>
    </source>
</evidence>
<evidence type="ECO:0000259" key="1">
    <source>
        <dbReference type="Pfam" id="PF00534"/>
    </source>
</evidence>
<protein>
    <submittedName>
        <fullName evidence="3">Glycosyltransferase</fullName>
        <ecNumber evidence="3">2.4.-.-</ecNumber>
    </submittedName>
</protein>
<dbReference type="GO" id="GO:0016757">
    <property type="term" value="F:glycosyltransferase activity"/>
    <property type="evidence" value="ECO:0007669"/>
    <property type="project" value="UniProtKB-KW"/>
</dbReference>
<dbReference type="InterPro" id="IPR029044">
    <property type="entry name" value="Nucleotide-diphossugar_trans"/>
</dbReference>
<feature type="domain" description="Glycosyltransferase 2-like" evidence="2">
    <location>
        <begin position="11"/>
        <end position="123"/>
    </location>
</feature>
<dbReference type="SUPFAM" id="SSF53448">
    <property type="entry name" value="Nucleotide-diphospho-sugar transferases"/>
    <property type="match status" value="1"/>
</dbReference>
<dbReference type="Gene3D" id="3.90.550.10">
    <property type="entry name" value="Spore Coat Polysaccharide Biosynthesis Protein SpsA, Chain A"/>
    <property type="match status" value="1"/>
</dbReference>
<dbReference type="Pfam" id="PF00535">
    <property type="entry name" value="Glycos_transf_2"/>
    <property type="match status" value="1"/>
</dbReference>
<organism evidence="3 4">
    <name type="scientific">Ruegeria spongiae</name>
    <dbReference type="NCBI Taxonomy" id="2942209"/>
    <lineage>
        <taxon>Bacteria</taxon>
        <taxon>Pseudomonadati</taxon>
        <taxon>Pseudomonadota</taxon>
        <taxon>Alphaproteobacteria</taxon>
        <taxon>Rhodobacterales</taxon>
        <taxon>Roseobacteraceae</taxon>
        <taxon>Ruegeria</taxon>
    </lineage>
</organism>
<dbReference type="InterPro" id="IPR001296">
    <property type="entry name" value="Glyco_trans_1"/>
</dbReference>
<dbReference type="CDD" id="cd03801">
    <property type="entry name" value="GT4_PimA-like"/>
    <property type="match status" value="1"/>
</dbReference>
<dbReference type="RefSeq" id="WP_249712571.1">
    <property type="nucleotide sequence ID" value="NZ_JAMFMB010000032.1"/>
</dbReference>
<keyword evidence="3" id="KW-0808">Transferase</keyword>
<dbReference type="CDD" id="cd00761">
    <property type="entry name" value="Glyco_tranf_GTA_type"/>
    <property type="match status" value="1"/>
</dbReference>
<dbReference type="Proteomes" id="UP001203880">
    <property type="component" value="Unassembled WGS sequence"/>
</dbReference>
<accession>A0ABT0Q874</accession>
<sequence length="847" mass="94569">MAIPGISFDLSVILTAHNETLVSGPTVKSAEDAIRAAMASGYSVERIVALDTPTEETQEWFFQSRMANWRKISFSEGDLGRTRNAAVRLAKGRCIAFLDADDLFSQNWLSAGMNRLQQAEKAGQRAIVHPELNWLFDGAHSVFFKPDQTDPLFSPYHFYCMNYYDSLCLAPREAHLEHTYSERIIPAGLSFQDWQFAIESMAGGWLHLNAPDTIIFKRRRGSSLVTESRARKAVVRQLEPMAVDRVADLGACGHMVDPTERAQADAADHSAKVPYYGARFAARVERARAHKGRVSWRNRRVYKVIKPEFDHAFYLASYPDIAALEHFDPVAHFVRAGWKECRNPTPWFSTRSYLQKYPDVARSGANPFSHWLEKGRYNGYVPRPVDEFETIAEMLGCSAGDAFTLWRSRYDDLRQRLEHGGLGAQVAHAALHEPLIEQGWMQALKVKVPPFNSDIVSARTAAMWRLNGAAGHRRTRYVICVNRPRFGAAPRFEGHIARALAGANASEVLVVLTEHSGTMPEGKLPKGVRVVDFAALTTGLKKDAQMRVLTEFLRALRPECVFNVNSRLLWDAMIPYGTALASSVRIFACLFCNEQTAHGYWTGYPLRRVYPHFHQLAGILTDSQFLADELRERHMLPRRLAGRVQALPSPADSSIPVMPLRPTVAKRRPQIFWAGRIDPQKRAELVYEIASALPEVDFRMWGASVLKGGAPLPDRPANVYLEGVYDHFTSLPLEEADAWLYTSAWDGVPVQLLEAAMTGIPLVGSDAGGTREVLLPALTHCLPKDASTEQWAVVIRKVLADPENARAKALKLRDILLRERTESAHAAALVAAISAEPPDATKARGYA</sequence>
<proteinExistence type="predicted"/>
<dbReference type="Pfam" id="PF00534">
    <property type="entry name" value="Glycos_transf_1"/>
    <property type="match status" value="1"/>
</dbReference>
<dbReference type="EMBL" id="JAMFMB010000032">
    <property type="protein sequence ID" value="MCL6285617.1"/>
    <property type="molecule type" value="Genomic_DNA"/>
</dbReference>
<gene>
    <name evidence="3" type="ORF">M3P21_18975</name>
</gene>